<dbReference type="AlphaFoldDB" id="A0A369ANQ2"/>
<sequence length="106" mass="11658">MSEKARPETDGAGFGALPPVPDLRHAGLKGVLIALWTAVAFGVPFFARELQAWTTGPWPLGYWLVAQGAVLVFIGIVVFYAWAMNRYERRAKRAASQVSVVQRRGD</sequence>
<dbReference type="InterPro" id="IPR019886">
    <property type="entry name" value="Na_symporter_ssu"/>
</dbReference>
<evidence type="ECO:0000259" key="2">
    <source>
        <dbReference type="Pfam" id="PF13937"/>
    </source>
</evidence>
<dbReference type="Proteomes" id="UP000252174">
    <property type="component" value="Unassembled WGS sequence"/>
</dbReference>
<keyword evidence="1" id="KW-0472">Membrane</keyword>
<proteinExistence type="predicted"/>
<dbReference type="NCBIfam" id="TIGR03647">
    <property type="entry name" value="Na_symport_sm"/>
    <property type="match status" value="1"/>
</dbReference>
<feature type="transmembrane region" description="Helical" evidence="1">
    <location>
        <begin position="30"/>
        <end position="48"/>
    </location>
</feature>
<gene>
    <name evidence="3" type="ORF">DFR45_104187</name>
</gene>
<accession>A0A369ANQ2</accession>
<evidence type="ECO:0000256" key="1">
    <source>
        <dbReference type="SAM" id="Phobius"/>
    </source>
</evidence>
<dbReference type="EMBL" id="QPJU01000004">
    <property type="protein sequence ID" value="RCX09817.1"/>
    <property type="molecule type" value="Genomic_DNA"/>
</dbReference>
<evidence type="ECO:0000313" key="4">
    <source>
        <dbReference type="Proteomes" id="UP000252174"/>
    </source>
</evidence>
<dbReference type="Pfam" id="PF13937">
    <property type="entry name" value="DUF4212"/>
    <property type="match status" value="1"/>
</dbReference>
<dbReference type="RefSeq" id="WP_114483188.1">
    <property type="nucleotide sequence ID" value="NZ_QPJU01000004.1"/>
</dbReference>
<keyword evidence="4" id="KW-1185">Reference proteome</keyword>
<dbReference type="OrthoDB" id="9797746at2"/>
<evidence type="ECO:0000313" key="3">
    <source>
        <dbReference type="EMBL" id="RCX09817.1"/>
    </source>
</evidence>
<name>A0A369ANQ2_9BURK</name>
<keyword evidence="1" id="KW-0812">Transmembrane</keyword>
<protein>
    <submittedName>
        <fullName evidence="3">Putative solute:sodium symporter small subunit</fullName>
    </submittedName>
</protein>
<reference evidence="3 4" key="1">
    <citation type="submission" date="2018-07" db="EMBL/GenBank/DDBJ databases">
        <title>Genomic Encyclopedia of Type Strains, Phase IV (KMG-IV): sequencing the most valuable type-strain genomes for metagenomic binning, comparative biology and taxonomic classification.</title>
        <authorList>
            <person name="Goeker M."/>
        </authorList>
    </citation>
    <scope>NUCLEOTIDE SEQUENCE [LARGE SCALE GENOMIC DNA]</scope>
    <source>
        <strain evidence="3 4">DSM 100911</strain>
    </source>
</reference>
<feature type="transmembrane region" description="Helical" evidence="1">
    <location>
        <begin position="60"/>
        <end position="83"/>
    </location>
</feature>
<feature type="domain" description="Sodium symporter small subunit" evidence="2">
    <location>
        <begin position="29"/>
        <end position="90"/>
    </location>
</feature>
<organism evidence="3 4">
    <name type="scientific">Extensimonas vulgaris</name>
    <dbReference type="NCBI Taxonomy" id="1031594"/>
    <lineage>
        <taxon>Bacteria</taxon>
        <taxon>Pseudomonadati</taxon>
        <taxon>Pseudomonadota</taxon>
        <taxon>Betaproteobacteria</taxon>
        <taxon>Burkholderiales</taxon>
        <taxon>Comamonadaceae</taxon>
        <taxon>Extensimonas</taxon>
    </lineage>
</organism>
<comment type="caution">
    <text evidence="3">The sequence shown here is derived from an EMBL/GenBank/DDBJ whole genome shotgun (WGS) entry which is preliminary data.</text>
</comment>
<keyword evidence="1" id="KW-1133">Transmembrane helix</keyword>